<name>A0AAE0GSP2_9CHLO</name>
<evidence type="ECO:0000256" key="1">
    <source>
        <dbReference type="SAM" id="MobiDB-lite"/>
    </source>
</evidence>
<dbReference type="Proteomes" id="UP001190700">
    <property type="component" value="Unassembled WGS sequence"/>
</dbReference>
<feature type="region of interest" description="Disordered" evidence="1">
    <location>
        <begin position="145"/>
        <end position="277"/>
    </location>
</feature>
<sequence>MTRMYPWCHRVSSRRRRRTEHRHQTSRRLFLKDGAEGGVVACATAAQEMIRKFGEHIGMENASAERGPAAPPSAEDAAAAQPRGADRKDTVSERVKSLDAKGAPKLAKILNHVQLQNSFFPSLPTHVPGKNARLLTVHERDSSAAGSLGSIGMANSLPGGMQHGSLSRRMRSSLDGSMPLRSSLDSPARSSLESHPQRSSLDSPSRRSNEERAQSQLDWPAPGSPAVSDELKSGASQSQSQLPRAATISAPASIPQGGVDPVVDGGQQWHADTHRIPPPLSDIMLNLQLLMHPSGSPADDEWQHPCSVTPQQPTNSDPMATTASEWCPMPQMPAEGAQEPTICGRGQPDAACTDRAYHPPEIVSQPPPVLDAGDHVTFSPSSLDPEPPELPEPQEPIFLMEESRIENDESGAAGRTRAAEEMRDLQLHPSLRVQNVRLWDLLGKQEVVASRGGSKSRALYPGDAKRRGI</sequence>
<feature type="compositionally biased region" description="Low complexity" evidence="1">
    <location>
        <begin position="72"/>
        <end position="82"/>
    </location>
</feature>
<proteinExistence type="predicted"/>
<feature type="region of interest" description="Disordered" evidence="1">
    <location>
        <begin position="450"/>
        <end position="469"/>
    </location>
</feature>
<feature type="region of interest" description="Disordered" evidence="1">
    <location>
        <begin position="62"/>
        <end position="91"/>
    </location>
</feature>
<protein>
    <submittedName>
        <fullName evidence="2">Uncharacterized protein</fullName>
    </submittedName>
</protein>
<keyword evidence="3" id="KW-1185">Reference proteome</keyword>
<feature type="compositionally biased region" description="Basic residues" evidence="1">
    <location>
        <begin position="11"/>
        <end position="26"/>
    </location>
</feature>
<dbReference type="EMBL" id="LGRX02002765">
    <property type="protein sequence ID" value="KAK3283468.1"/>
    <property type="molecule type" value="Genomic_DNA"/>
</dbReference>
<evidence type="ECO:0000313" key="3">
    <source>
        <dbReference type="Proteomes" id="UP001190700"/>
    </source>
</evidence>
<feature type="compositionally biased region" description="Low complexity" evidence="1">
    <location>
        <begin position="255"/>
        <end position="268"/>
    </location>
</feature>
<feature type="region of interest" description="Disordered" evidence="1">
    <location>
        <begin position="1"/>
        <end position="26"/>
    </location>
</feature>
<feature type="compositionally biased region" description="Polar residues" evidence="1">
    <location>
        <begin position="183"/>
        <end position="203"/>
    </location>
</feature>
<dbReference type="AlphaFoldDB" id="A0AAE0GSP2"/>
<comment type="caution">
    <text evidence="2">The sequence shown here is derived from an EMBL/GenBank/DDBJ whole genome shotgun (WGS) entry which is preliminary data.</text>
</comment>
<gene>
    <name evidence="2" type="ORF">CYMTET_8836</name>
</gene>
<reference evidence="2 3" key="1">
    <citation type="journal article" date="2015" name="Genome Biol. Evol.">
        <title>Comparative Genomics of a Bacterivorous Green Alga Reveals Evolutionary Causalities and Consequences of Phago-Mixotrophic Mode of Nutrition.</title>
        <authorList>
            <person name="Burns J.A."/>
            <person name="Paasch A."/>
            <person name="Narechania A."/>
            <person name="Kim E."/>
        </authorList>
    </citation>
    <scope>NUCLEOTIDE SEQUENCE [LARGE SCALE GENOMIC DNA]</scope>
    <source>
        <strain evidence="2 3">PLY_AMNH</strain>
    </source>
</reference>
<accession>A0AAE0GSP2</accession>
<evidence type="ECO:0000313" key="2">
    <source>
        <dbReference type="EMBL" id="KAK3283468.1"/>
    </source>
</evidence>
<feature type="compositionally biased region" description="Basic and acidic residues" evidence="1">
    <location>
        <begin position="204"/>
        <end position="213"/>
    </location>
</feature>
<organism evidence="2 3">
    <name type="scientific">Cymbomonas tetramitiformis</name>
    <dbReference type="NCBI Taxonomy" id="36881"/>
    <lineage>
        <taxon>Eukaryota</taxon>
        <taxon>Viridiplantae</taxon>
        <taxon>Chlorophyta</taxon>
        <taxon>Pyramimonadophyceae</taxon>
        <taxon>Pyramimonadales</taxon>
        <taxon>Pyramimonadaceae</taxon>
        <taxon>Cymbomonas</taxon>
    </lineage>
</organism>
<feature type="region of interest" description="Disordered" evidence="1">
    <location>
        <begin position="335"/>
        <end position="393"/>
    </location>
</feature>